<gene>
    <name evidence="1" type="ORF">G6F64_014603</name>
</gene>
<evidence type="ECO:0000313" key="1">
    <source>
        <dbReference type="EMBL" id="KAG1279107.1"/>
    </source>
</evidence>
<proteinExistence type="predicted"/>
<accession>A0A9P6WTR4</accession>
<organism evidence="1 2">
    <name type="scientific">Rhizopus oryzae</name>
    <name type="common">Mucormycosis agent</name>
    <name type="synonym">Rhizopus arrhizus var. delemar</name>
    <dbReference type="NCBI Taxonomy" id="64495"/>
    <lineage>
        <taxon>Eukaryota</taxon>
        <taxon>Fungi</taxon>
        <taxon>Fungi incertae sedis</taxon>
        <taxon>Mucoromycota</taxon>
        <taxon>Mucoromycotina</taxon>
        <taxon>Mucoromycetes</taxon>
        <taxon>Mucorales</taxon>
        <taxon>Mucorineae</taxon>
        <taxon>Rhizopodaceae</taxon>
        <taxon>Rhizopus</taxon>
    </lineage>
</organism>
<sequence length="147" mass="16276">MRQRLAHGVGHQEQVQLALEQHRHDVGGRLRLRGARFQDFSQTVAVMLVLLRDALVQARERAAMRGQDQGVVGQAVVAVQRTQVQGQRVGIGFVVEHAHVGGNARQHHVARDQHVQAGRMQRRVFRGMAIAHDHAPRAGTAGTRFGK</sequence>
<reference evidence="1" key="1">
    <citation type="journal article" date="2020" name="Microb. Genom.">
        <title>Genetic diversity of clinical and environmental Mucorales isolates obtained from an investigation of mucormycosis cases among solid organ transplant recipients.</title>
        <authorList>
            <person name="Nguyen M.H."/>
            <person name="Kaul D."/>
            <person name="Muto C."/>
            <person name="Cheng S.J."/>
            <person name="Richter R.A."/>
            <person name="Bruno V.M."/>
            <person name="Liu G."/>
            <person name="Beyhan S."/>
            <person name="Sundermann A.J."/>
            <person name="Mounaud S."/>
            <person name="Pasculle A.W."/>
            <person name="Nierman W.C."/>
            <person name="Driscoll E."/>
            <person name="Cumbie R."/>
            <person name="Clancy C.J."/>
            <person name="Dupont C.L."/>
        </authorList>
    </citation>
    <scope>NUCLEOTIDE SEQUENCE</scope>
    <source>
        <strain evidence="1">GL11</strain>
    </source>
</reference>
<comment type="caution">
    <text evidence="1">The sequence shown here is derived from an EMBL/GenBank/DDBJ whole genome shotgun (WGS) entry which is preliminary data.</text>
</comment>
<protein>
    <submittedName>
        <fullName evidence="1">Uncharacterized protein</fullName>
    </submittedName>
</protein>
<name>A0A9P6WTR4_RHIOR</name>
<dbReference type="EMBL" id="JAANQT010008960">
    <property type="protein sequence ID" value="KAG1279107.1"/>
    <property type="molecule type" value="Genomic_DNA"/>
</dbReference>
<dbReference type="Proteomes" id="UP000716291">
    <property type="component" value="Unassembled WGS sequence"/>
</dbReference>
<dbReference type="AlphaFoldDB" id="A0A9P6WTR4"/>
<evidence type="ECO:0000313" key="2">
    <source>
        <dbReference type="Proteomes" id="UP000716291"/>
    </source>
</evidence>
<keyword evidence="2" id="KW-1185">Reference proteome</keyword>